<evidence type="ECO:0000313" key="12">
    <source>
        <dbReference type="Proteomes" id="UP000250140"/>
    </source>
</evidence>
<dbReference type="GO" id="GO:0046486">
    <property type="term" value="P:glycerolipid metabolic process"/>
    <property type="evidence" value="ECO:0007669"/>
    <property type="project" value="UniProtKB-ARBA"/>
</dbReference>
<evidence type="ECO:0000259" key="9">
    <source>
        <dbReference type="PROSITE" id="PS50089"/>
    </source>
</evidence>
<evidence type="ECO:0000256" key="1">
    <source>
        <dbReference type="ARBA" id="ARBA00022723"/>
    </source>
</evidence>
<evidence type="ECO:0000256" key="8">
    <source>
        <dbReference type="PROSITE-ProRule" id="PRU01161"/>
    </source>
</evidence>
<dbReference type="InterPro" id="IPR017907">
    <property type="entry name" value="Znf_RING_CS"/>
</dbReference>
<feature type="domain" description="RING-type" evidence="9">
    <location>
        <begin position="649"/>
        <end position="695"/>
    </location>
</feature>
<accession>A0A8E2JTF6</accession>
<dbReference type="CDD" id="cd07199">
    <property type="entry name" value="Pat17_PNPLA8_PNPLA9_like"/>
    <property type="match status" value="1"/>
</dbReference>
<keyword evidence="1" id="KW-0479">Metal-binding</keyword>
<dbReference type="SUPFAM" id="SSF52540">
    <property type="entry name" value="P-loop containing nucleoside triphosphate hydrolases"/>
    <property type="match status" value="1"/>
</dbReference>
<dbReference type="Pfam" id="PF01734">
    <property type="entry name" value="Patatin"/>
    <property type="match status" value="1"/>
</dbReference>
<dbReference type="PANTHER" id="PTHR24185:SF1">
    <property type="entry name" value="CALCIUM-INDEPENDENT PHOSPHOLIPASE A2-GAMMA"/>
    <property type="match status" value="1"/>
</dbReference>
<dbReference type="AlphaFoldDB" id="A0A8E2JTF6"/>
<keyword evidence="12" id="KW-1185">Reference proteome</keyword>
<keyword evidence="2 7" id="KW-0863">Zinc-finger</keyword>
<feature type="domain" description="PNPLA" evidence="10">
    <location>
        <begin position="715"/>
        <end position="945"/>
    </location>
</feature>
<name>A0A8E2JTF6_9PEZI</name>
<feature type="short sequence motif" description="GXGXXG" evidence="8">
    <location>
        <begin position="719"/>
        <end position="724"/>
    </location>
</feature>
<dbReference type="GO" id="GO:0047499">
    <property type="term" value="F:calcium-independent phospholipase A2 activity"/>
    <property type="evidence" value="ECO:0007669"/>
    <property type="project" value="TreeGrafter"/>
</dbReference>
<organism evidence="11 12">
    <name type="scientific">Glonium stellatum</name>
    <dbReference type="NCBI Taxonomy" id="574774"/>
    <lineage>
        <taxon>Eukaryota</taxon>
        <taxon>Fungi</taxon>
        <taxon>Dikarya</taxon>
        <taxon>Ascomycota</taxon>
        <taxon>Pezizomycotina</taxon>
        <taxon>Dothideomycetes</taxon>
        <taxon>Pleosporomycetidae</taxon>
        <taxon>Gloniales</taxon>
        <taxon>Gloniaceae</taxon>
        <taxon>Glonium</taxon>
    </lineage>
</organism>
<dbReference type="PROSITE" id="PS00518">
    <property type="entry name" value="ZF_RING_1"/>
    <property type="match status" value="1"/>
</dbReference>
<dbReference type="Gene3D" id="3.40.1090.10">
    <property type="entry name" value="Cytosolic phospholipase A2 catalytic domain"/>
    <property type="match status" value="1"/>
</dbReference>
<dbReference type="GO" id="GO:0008270">
    <property type="term" value="F:zinc ion binding"/>
    <property type="evidence" value="ECO:0007669"/>
    <property type="project" value="UniProtKB-KW"/>
</dbReference>
<dbReference type="InterPro" id="IPR016035">
    <property type="entry name" value="Acyl_Trfase/lysoPLipase"/>
</dbReference>
<gene>
    <name evidence="11" type="ORF">AOQ84DRAFT_292221</name>
</gene>
<evidence type="ECO:0000256" key="2">
    <source>
        <dbReference type="ARBA" id="ARBA00022771"/>
    </source>
</evidence>
<proteinExistence type="predicted"/>
<feature type="short sequence motif" description="DGA/G" evidence="8">
    <location>
        <begin position="932"/>
        <end position="934"/>
    </location>
</feature>
<keyword evidence="5 8" id="KW-0442">Lipid degradation</keyword>
<protein>
    <submittedName>
        <fullName evidence="11">FabD/lysophospholipase-like protein</fullName>
    </submittedName>
</protein>
<dbReference type="EMBL" id="KV749557">
    <property type="protein sequence ID" value="OCL08909.1"/>
    <property type="molecule type" value="Genomic_DNA"/>
</dbReference>
<evidence type="ECO:0000256" key="3">
    <source>
        <dbReference type="ARBA" id="ARBA00022801"/>
    </source>
</evidence>
<dbReference type="OrthoDB" id="194358at2759"/>
<dbReference type="PROSITE" id="PS50089">
    <property type="entry name" value="ZF_RING_2"/>
    <property type="match status" value="1"/>
</dbReference>
<sequence>MKPHVGIGERNSSHIPVCDDCEGYDDSLSYCSQCQATYCQQCWQVPITHRRTPKAGQLVHEKTNLALAKKIQNCIQPLRTAEMIEMLHKEDQSTTWFGVARDMTGDAPSVKFWNYQRFEQLIFKYPPRRRSRLYPGLVSFLGQTGSGKSSLINLLITMKNVADAPAELPIVGSTENGQQATSGDVHLYPDPASSNSENPILYADCEGLFGGEIEPFSHTVAACSVWSKMKRLAKDAIELKWIGNDKKKESRQYIVENFYSRLLYTFSDVVIFVLPANNARTVENIVELLLDWGKQSVQHSSNHPALPHAVIVLNMTNNDLPLEDWEIRNTTDWLLSGIDASLHNNPKFQNYIQEGDQQSRSFTTEKLLRSYYSTVNAVRIPSLAEGLGRINLIERQVLILFEHIQSCCNQTREKKRGKRMLLTADQFNPYLQLAFTHFTSRDGLSTPFDFVKASFNARPISRDFADSIVVLTCMLMARTKGLPGLSAPAIFNSLSTVVSSCIMLDAARNRRLGDCGAIFSNYAGFCTKALQTVSNQHWPCAFPNCINKRAFHDVGHQDVSGRVLGGRRNPDNPDNEPYQSSFVEEEVLKNFLSAITKDLSQRLLGLSRPESGFSEEENAASEHRQTIRKFYQNHGGQQGASYFKDHLTCLSCLMGIAEHILPCGHVICTRCVETIAQRIEPEETIVQLWECPMERGYGLNHQIALKPANAGLRTLSLDGGGVRGIVELVTLQQLEKTLGGNIPVQLFFDLIVGTSVGGVIAAGLGVQGWRVSECTERFKSLCNRAFQWTLLGNLSRFEWLSWVAAWAARFKTTDLEKALCEAFGNCDHLFGGKRSDDHVHKPKVAFTTTSSGGNPYLLANYNRIEKPNPEPPADATTAAAREDECYTFLRSRSPEHELYVWEALRASTAAPTWFKPFIISKDRNLPNRSFIDGGIRYNNPIAVAEQEAQLLWPGHLTDLALSVGTGFDPGVNDFSDEPPDSLQIRQLMKIVLNSVNASMDSDRTWREYERKHQAKKDKLFRLDVVLEKPVPELYEVAQINSLEEATRVFWSKRDNMQLLELIAQRLIASCFYFAKDETDKTGDETVKGL</sequence>
<dbReference type="SUPFAM" id="SSF52151">
    <property type="entry name" value="FabD/lysophospholipase-like"/>
    <property type="match status" value="1"/>
</dbReference>
<dbReference type="PANTHER" id="PTHR24185">
    <property type="entry name" value="CALCIUM-INDEPENDENT PHOSPHOLIPASE A2-GAMMA"/>
    <property type="match status" value="1"/>
</dbReference>
<dbReference type="InterPro" id="IPR013083">
    <property type="entry name" value="Znf_RING/FYVE/PHD"/>
</dbReference>
<keyword evidence="6 8" id="KW-0443">Lipid metabolism</keyword>
<dbReference type="GO" id="GO:0016020">
    <property type="term" value="C:membrane"/>
    <property type="evidence" value="ECO:0007669"/>
    <property type="project" value="TreeGrafter"/>
</dbReference>
<evidence type="ECO:0000256" key="6">
    <source>
        <dbReference type="ARBA" id="ARBA00023098"/>
    </source>
</evidence>
<dbReference type="Gene3D" id="3.30.40.10">
    <property type="entry name" value="Zinc/RING finger domain, C3HC4 (zinc finger)"/>
    <property type="match status" value="1"/>
</dbReference>
<keyword evidence="4" id="KW-0862">Zinc</keyword>
<dbReference type="GO" id="GO:0019369">
    <property type="term" value="P:arachidonate metabolic process"/>
    <property type="evidence" value="ECO:0007669"/>
    <property type="project" value="TreeGrafter"/>
</dbReference>
<dbReference type="CDD" id="cd19757">
    <property type="entry name" value="Bbox1"/>
    <property type="match status" value="1"/>
</dbReference>
<dbReference type="Proteomes" id="UP000250140">
    <property type="component" value="Unassembled WGS sequence"/>
</dbReference>
<evidence type="ECO:0000256" key="5">
    <source>
        <dbReference type="ARBA" id="ARBA00022963"/>
    </source>
</evidence>
<evidence type="ECO:0000313" key="11">
    <source>
        <dbReference type="EMBL" id="OCL08909.1"/>
    </source>
</evidence>
<dbReference type="InterPro" id="IPR002641">
    <property type="entry name" value="PNPLA_dom"/>
</dbReference>
<reference evidence="11 12" key="1">
    <citation type="journal article" date="2016" name="Nat. Commun.">
        <title>Ectomycorrhizal ecology is imprinted in the genome of the dominant symbiotic fungus Cenococcum geophilum.</title>
        <authorList>
            <consortium name="DOE Joint Genome Institute"/>
            <person name="Peter M."/>
            <person name="Kohler A."/>
            <person name="Ohm R.A."/>
            <person name="Kuo A."/>
            <person name="Krutzmann J."/>
            <person name="Morin E."/>
            <person name="Arend M."/>
            <person name="Barry K.W."/>
            <person name="Binder M."/>
            <person name="Choi C."/>
            <person name="Clum A."/>
            <person name="Copeland A."/>
            <person name="Grisel N."/>
            <person name="Haridas S."/>
            <person name="Kipfer T."/>
            <person name="LaButti K."/>
            <person name="Lindquist E."/>
            <person name="Lipzen A."/>
            <person name="Maire R."/>
            <person name="Meier B."/>
            <person name="Mihaltcheva S."/>
            <person name="Molinier V."/>
            <person name="Murat C."/>
            <person name="Poggeler S."/>
            <person name="Quandt C.A."/>
            <person name="Sperisen C."/>
            <person name="Tritt A."/>
            <person name="Tisserant E."/>
            <person name="Crous P.W."/>
            <person name="Henrissat B."/>
            <person name="Nehls U."/>
            <person name="Egli S."/>
            <person name="Spatafora J.W."/>
            <person name="Grigoriev I.V."/>
            <person name="Martin F.M."/>
        </authorList>
    </citation>
    <scope>NUCLEOTIDE SEQUENCE [LARGE SCALE GENOMIC DNA]</scope>
    <source>
        <strain evidence="11 12">CBS 207.34</strain>
    </source>
</reference>
<keyword evidence="3 8" id="KW-0378">Hydrolase</keyword>
<feature type="short sequence motif" description="GXSXG" evidence="8">
    <location>
        <begin position="753"/>
        <end position="757"/>
    </location>
</feature>
<feature type="active site" description="Nucleophile" evidence="8">
    <location>
        <position position="755"/>
    </location>
</feature>
<evidence type="ECO:0000259" key="10">
    <source>
        <dbReference type="PROSITE" id="PS51635"/>
    </source>
</evidence>
<dbReference type="GO" id="GO:0016042">
    <property type="term" value="P:lipid catabolic process"/>
    <property type="evidence" value="ECO:0007669"/>
    <property type="project" value="UniProtKB-UniRule"/>
</dbReference>
<dbReference type="InterPro" id="IPR001841">
    <property type="entry name" value="Znf_RING"/>
</dbReference>
<dbReference type="Gene3D" id="3.40.50.300">
    <property type="entry name" value="P-loop containing nucleotide triphosphate hydrolases"/>
    <property type="match status" value="1"/>
</dbReference>
<dbReference type="PROSITE" id="PS51635">
    <property type="entry name" value="PNPLA"/>
    <property type="match status" value="1"/>
</dbReference>
<feature type="active site" description="Proton acceptor" evidence="8">
    <location>
        <position position="932"/>
    </location>
</feature>
<dbReference type="InterPro" id="IPR027417">
    <property type="entry name" value="P-loop_NTPase"/>
</dbReference>
<evidence type="ECO:0000256" key="4">
    <source>
        <dbReference type="ARBA" id="ARBA00022833"/>
    </source>
</evidence>
<evidence type="ECO:0000256" key="7">
    <source>
        <dbReference type="PROSITE-ProRule" id="PRU00175"/>
    </source>
</evidence>